<keyword evidence="11" id="KW-0732">Signal</keyword>
<evidence type="ECO:0000256" key="3">
    <source>
        <dbReference type="ARBA" id="ARBA00022452"/>
    </source>
</evidence>
<comment type="similarity">
    <text evidence="8 9">Belongs to the TonB-dependent receptor family.</text>
</comment>
<evidence type="ECO:0000256" key="11">
    <source>
        <dbReference type="SAM" id="SignalP"/>
    </source>
</evidence>
<evidence type="ECO:0000259" key="13">
    <source>
        <dbReference type="Pfam" id="PF07715"/>
    </source>
</evidence>
<dbReference type="InterPro" id="IPR039426">
    <property type="entry name" value="TonB-dep_rcpt-like"/>
</dbReference>
<keyword evidence="15" id="KW-1185">Reference proteome</keyword>
<accession>A0ABV4TWH0</accession>
<keyword evidence="7 8" id="KW-0998">Cell outer membrane</keyword>
<evidence type="ECO:0000256" key="2">
    <source>
        <dbReference type="ARBA" id="ARBA00022448"/>
    </source>
</evidence>
<evidence type="ECO:0000256" key="9">
    <source>
        <dbReference type="RuleBase" id="RU003357"/>
    </source>
</evidence>
<evidence type="ECO:0000256" key="10">
    <source>
        <dbReference type="SAM" id="MobiDB-lite"/>
    </source>
</evidence>
<keyword evidence="4 8" id="KW-0812">Transmembrane</keyword>
<dbReference type="SUPFAM" id="SSF56935">
    <property type="entry name" value="Porins"/>
    <property type="match status" value="1"/>
</dbReference>
<evidence type="ECO:0000256" key="5">
    <source>
        <dbReference type="ARBA" id="ARBA00023077"/>
    </source>
</evidence>
<keyword evidence="2 8" id="KW-0813">Transport</keyword>
<feature type="chain" id="PRO_5045611836" evidence="11">
    <location>
        <begin position="19"/>
        <end position="706"/>
    </location>
</feature>
<feature type="signal peptide" evidence="11">
    <location>
        <begin position="1"/>
        <end position="18"/>
    </location>
</feature>
<feature type="region of interest" description="Disordered" evidence="10">
    <location>
        <begin position="256"/>
        <end position="278"/>
    </location>
</feature>
<keyword evidence="6 8" id="KW-0472">Membrane</keyword>
<evidence type="ECO:0000256" key="7">
    <source>
        <dbReference type="ARBA" id="ARBA00023237"/>
    </source>
</evidence>
<evidence type="ECO:0000256" key="4">
    <source>
        <dbReference type="ARBA" id="ARBA00022692"/>
    </source>
</evidence>
<evidence type="ECO:0000256" key="6">
    <source>
        <dbReference type="ARBA" id="ARBA00023136"/>
    </source>
</evidence>
<gene>
    <name evidence="14" type="ORF">ACERLL_12725</name>
</gene>
<name>A0ABV4TWH0_9GAMM</name>
<evidence type="ECO:0000313" key="15">
    <source>
        <dbReference type="Proteomes" id="UP001575181"/>
    </source>
</evidence>
<proteinExistence type="inferred from homology"/>
<feature type="compositionally biased region" description="Basic and acidic residues" evidence="10">
    <location>
        <begin position="256"/>
        <end position="268"/>
    </location>
</feature>
<dbReference type="PANTHER" id="PTHR30069:SF42">
    <property type="entry name" value="FERRIC AEROBACTIN RECEPTOR"/>
    <property type="match status" value="1"/>
</dbReference>
<protein>
    <submittedName>
        <fullName evidence="14">TonB-dependent receptor</fullName>
    </submittedName>
</protein>
<dbReference type="EMBL" id="JBGUAW010000008">
    <property type="protein sequence ID" value="MFA9461686.1"/>
    <property type="molecule type" value="Genomic_DNA"/>
</dbReference>
<dbReference type="Gene3D" id="2.170.130.10">
    <property type="entry name" value="TonB-dependent receptor, plug domain"/>
    <property type="match status" value="1"/>
</dbReference>
<evidence type="ECO:0000256" key="8">
    <source>
        <dbReference type="PROSITE-ProRule" id="PRU01360"/>
    </source>
</evidence>
<evidence type="ECO:0000259" key="12">
    <source>
        <dbReference type="Pfam" id="PF00593"/>
    </source>
</evidence>
<dbReference type="InterPro" id="IPR036942">
    <property type="entry name" value="Beta-barrel_TonB_sf"/>
</dbReference>
<dbReference type="InterPro" id="IPR012910">
    <property type="entry name" value="Plug_dom"/>
</dbReference>
<dbReference type="CDD" id="cd01347">
    <property type="entry name" value="ligand_gated_channel"/>
    <property type="match status" value="1"/>
</dbReference>
<comment type="subcellular location">
    <subcellularLocation>
        <location evidence="1 8">Cell outer membrane</location>
        <topology evidence="1 8">Multi-pass membrane protein</topology>
    </subcellularLocation>
</comment>
<keyword evidence="5 9" id="KW-0798">TonB box</keyword>
<dbReference type="Pfam" id="PF00593">
    <property type="entry name" value="TonB_dep_Rec_b-barrel"/>
    <property type="match status" value="1"/>
</dbReference>
<dbReference type="Gene3D" id="2.40.170.20">
    <property type="entry name" value="TonB-dependent receptor, beta-barrel domain"/>
    <property type="match status" value="1"/>
</dbReference>
<feature type="domain" description="TonB-dependent receptor-like beta-barrel" evidence="12">
    <location>
        <begin position="237"/>
        <end position="671"/>
    </location>
</feature>
<dbReference type="Pfam" id="PF07715">
    <property type="entry name" value="Plug"/>
    <property type="match status" value="1"/>
</dbReference>
<feature type="domain" description="TonB-dependent receptor plug" evidence="13">
    <location>
        <begin position="40"/>
        <end position="143"/>
    </location>
</feature>
<comment type="caution">
    <text evidence="14">The sequence shown here is derived from an EMBL/GenBank/DDBJ whole genome shotgun (WGS) entry which is preliminary data.</text>
</comment>
<keyword evidence="14" id="KW-0675">Receptor</keyword>
<reference evidence="14 15" key="1">
    <citation type="submission" date="2024-08" db="EMBL/GenBank/DDBJ databases">
        <title>Whole-genome sequencing of halo(alkali)philic microorganisms from hypersaline lakes.</title>
        <authorList>
            <person name="Sorokin D.Y."/>
            <person name="Merkel A.Y."/>
            <person name="Messina E."/>
            <person name="Yakimov M."/>
        </authorList>
    </citation>
    <scope>NUCLEOTIDE SEQUENCE [LARGE SCALE GENOMIC DNA]</scope>
    <source>
        <strain evidence="14 15">Cl-TMA</strain>
    </source>
</reference>
<dbReference type="RefSeq" id="WP_373656469.1">
    <property type="nucleotide sequence ID" value="NZ_JBGUAW010000008.1"/>
</dbReference>
<evidence type="ECO:0000313" key="14">
    <source>
        <dbReference type="EMBL" id="MFA9461686.1"/>
    </source>
</evidence>
<dbReference type="InterPro" id="IPR037066">
    <property type="entry name" value="Plug_dom_sf"/>
</dbReference>
<evidence type="ECO:0000256" key="1">
    <source>
        <dbReference type="ARBA" id="ARBA00004571"/>
    </source>
</evidence>
<keyword evidence="3 8" id="KW-1134">Transmembrane beta strand</keyword>
<organism evidence="14 15">
    <name type="scientific">Thiohalorhabdus methylotrophus</name>
    <dbReference type="NCBI Taxonomy" id="3242694"/>
    <lineage>
        <taxon>Bacteria</taxon>
        <taxon>Pseudomonadati</taxon>
        <taxon>Pseudomonadota</taxon>
        <taxon>Gammaproteobacteria</taxon>
        <taxon>Thiohalorhabdales</taxon>
        <taxon>Thiohalorhabdaceae</taxon>
        <taxon>Thiohalorhabdus</taxon>
    </lineage>
</organism>
<dbReference type="InterPro" id="IPR000531">
    <property type="entry name" value="Beta-barrel_TonB"/>
</dbReference>
<dbReference type="PROSITE" id="PS52016">
    <property type="entry name" value="TONB_DEPENDENT_REC_3"/>
    <property type="match status" value="1"/>
</dbReference>
<sequence>MLLLALSGLAVAPGQALADSEDLESITVTTTRTSQGRSIADIPGSVTVIDREEIEKQTRTTQDLGEILSNLVPGLGQSSESLTNYGQQMRGRSFLVMIDGVPQNAVLRQAFKHLRSVSPGAIERIEVIRGAVATYGAGSTGGIINFITKSGQGLDGTEMQTTVGVTGQMEDSDSFGGRLYQAFRGDTGAFDYSVNLSVRDTGSWYDGEGDLIPPNFGSQGGGLAESREYNLQTKLGYQLTPDQRLRLAINYYDHAQDAEHRRPGETDPGRGNPDTDEATQALDEEPEGIDPGTENLNISLDHTWQDLLGGTLSTQVYHQDYRTDFGYYPYYTTGAGQTYLETQHTGVRLAHDRSIGQSANAVYGIDVGTETSSQSFVDGRTSVGELDQVNYAPFLQLQANLGQDWLVRGGVRHERVQIDVPTFQDEGWQDSHTVLGGKLSYSETVFNAGLVHYLTNRQELFASFSQGFSVADIGRQLRTKSADIDNEIPAGNDIEAEDFESEAKVVDNYEIGWRGRFNAWRASASAYYSVSDQGATFGGPPNFPLLRRKEQIYGVELTADVDATRALRLGGTASWQEGRVDTDSDGDTDEYLDGTRIAPPELTLYGEYAPTERWSARLQAKQVFDRDRFDSAALPASDAFAKGKVDGYTLVDASGRVEVGPGSLEVGINNLLDEQYITPLGQAYNLAGYVFAGRGRTLSASYSVTY</sequence>
<dbReference type="Proteomes" id="UP001575181">
    <property type="component" value="Unassembled WGS sequence"/>
</dbReference>
<dbReference type="PANTHER" id="PTHR30069">
    <property type="entry name" value="TONB-DEPENDENT OUTER MEMBRANE RECEPTOR"/>
    <property type="match status" value="1"/>
</dbReference>